<keyword evidence="4" id="KW-1185">Reference proteome</keyword>
<protein>
    <recommendedName>
        <fullName evidence="5">Secreted protein</fullName>
    </recommendedName>
</protein>
<evidence type="ECO:0000313" key="4">
    <source>
        <dbReference type="Proteomes" id="UP000277580"/>
    </source>
</evidence>
<name>A0A3N4KQ89_9PEZI</name>
<reference evidence="3 4" key="1">
    <citation type="journal article" date="2018" name="Nat. Ecol. Evol.">
        <title>Pezizomycetes genomes reveal the molecular basis of ectomycorrhizal truffle lifestyle.</title>
        <authorList>
            <person name="Murat C."/>
            <person name="Payen T."/>
            <person name="Noel B."/>
            <person name="Kuo A."/>
            <person name="Morin E."/>
            <person name="Chen J."/>
            <person name="Kohler A."/>
            <person name="Krizsan K."/>
            <person name="Balestrini R."/>
            <person name="Da Silva C."/>
            <person name="Montanini B."/>
            <person name="Hainaut M."/>
            <person name="Levati E."/>
            <person name="Barry K.W."/>
            <person name="Belfiori B."/>
            <person name="Cichocki N."/>
            <person name="Clum A."/>
            <person name="Dockter R.B."/>
            <person name="Fauchery L."/>
            <person name="Guy J."/>
            <person name="Iotti M."/>
            <person name="Le Tacon F."/>
            <person name="Lindquist E.A."/>
            <person name="Lipzen A."/>
            <person name="Malagnac F."/>
            <person name="Mello A."/>
            <person name="Molinier V."/>
            <person name="Miyauchi S."/>
            <person name="Poulain J."/>
            <person name="Riccioni C."/>
            <person name="Rubini A."/>
            <person name="Sitrit Y."/>
            <person name="Splivallo R."/>
            <person name="Traeger S."/>
            <person name="Wang M."/>
            <person name="Zifcakova L."/>
            <person name="Wipf D."/>
            <person name="Zambonelli A."/>
            <person name="Paolocci F."/>
            <person name="Nowrousian M."/>
            <person name="Ottonello S."/>
            <person name="Baldrian P."/>
            <person name="Spatafora J.W."/>
            <person name="Henrissat B."/>
            <person name="Nagy L.G."/>
            <person name="Aury J.M."/>
            <person name="Wincker P."/>
            <person name="Grigoriev I.V."/>
            <person name="Bonfante P."/>
            <person name="Martin F.M."/>
        </authorList>
    </citation>
    <scope>NUCLEOTIDE SEQUENCE [LARGE SCALE GENOMIC DNA]</scope>
    <source>
        <strain evidence="3 4">CCBAS932</strain>
    </source>
</reference>
<dbReference type="InParanoid" id="A0A3N4KQ89"/>
<evidence type="ECO:0000256" key="2">
    <source>
        <dbReference type="SAM" id="SignalP"/>
    </source>
</evidence>
<sequence length="65" mass="7199">MCLGIWSMLDLYLFLFFFFLLSSPPCIDIDRVLYIGCGKSVEGGAEQQEALSSSEPGVFPHTQPP</sequence>
<accession>A0A3N4KQ89</accession>
<dbReference type="Proteomes" id="UP000277580">
    <property type="component" value="Unassembled WGS sequence"/>
</dbReference>
<feature type="chain" id="PRO_5018152543" description="Secreted protein" evidence="2">
    <location>
        <begin position="23"/>
        <end position="65"/>
    </location>
</feature>
<evidence type="ECO:0000256" key="1">
    <source>
        <dbReference type="SAM" id="MobiDB-lite"/>
    </source>
</evidence>
<organism evidence="3 4">
    <name type="scientific">Morchella conica CCBAS932</name>
    <dbReference type="NCBI Taxonomy" id="1392247"/>
    <lineage>
        <taxon>Eukaryota</taxon>
        <taxon>Fungi</taxon>
        <taxon>Dikarya</taxon>
        <taxon>Ascomycota</taxon>
        <taxon>Pezizomycotina</taxon>
        <taxon>Pezizomycetes</taxon>
        <taxon>Pezizales</taxon>
        <taxon>Morchellaceae</taxon>
        <taxon>Morchella</taxon>
    </lineage>
</organism>
<evidence type="ECO:0000313" key="3">
    <source>
        <dbReference type="EMBL" id="RPB12763.1"/>
    </source>
</evidence>
<dbReference type="EMBL" id="ML119127">
    <property type="protein sequence ID" value="RPB12763.1"/>
    <property type="molecule type" value="Genomic_DNA"/>
</dbReference>
<keyword evidence="2" id="KW-0732">Signal</keyword>
<evidence type="ECO:0008006" key="5">
    <source>
        <dbReference type="Google" id="ProtNLM"/>
    </source>
</evidence>
<feature type="signal peptide" evidence="2">
    <location>
        <begin position="1"/>
        <end position="22"/>
    </location>
</feature>
<dbReference type="AlphaFoldDB" id="A0A3N4KQ89"/>
<feature type="region of interest" description="Disordered" evidence="1">
    <location>
        <begin position="46"/>
        <end position="65"/>
    </location>
</feature>
<proteinExistence type="predicted"/>
<gene>
    <name evidence="3" type="ORF">P167DRAFT_535761</name>
</gene>